<evidence type="ECO:0000256" key="6">
    <source>
        <dbReference type="SAM" id="MobiDB-lite"/>
    </source>
</evidence>
<feature type="transmembrane region" description="Helical" evidence="7">
    <location>
        <begin position="97"/>
        <end position="119"/>
    </location>
</feature>
<keyword evidence="1 7" id="KW-0812">Transmembrane</keyword>
<keyword evidence="2" id="KW-0547">Nucleotide-binding</keyword>
<keyword evidence="4 7" id="KW-1133">Transmembrane helix</keyword>
<evidence type="ECO:0000313" key="9">
    <source>
        <dbReference type="Proteomes" id="UP001215598"/>
    </source>
</evidence>
<feature type="transmembrane region" description="Helical" evidence="7">
    <location>
        <begin position="229"/>
        <end position="248"/>
    </location>
</feature>
<dbReference type="PANTHER" id="PTHR24223:SF356">
    <property type="entry name" value="ATP-BINDING CASSETTE TRANSPORTER ABC4"/>
    <property type="match status" value="1"/>
</dbReference>
<feature type="transmembrane region" description="Helical" evidence="7">
    <location>
        <begin position="254"/>
        <end position="272"/>
    </location>
</feature>
<evidence type="ECO:0000256" key="7">
    <source>
        <dbReference type="SAM" id="Phobius"/>
    </source>
</evidence>
<comment type="caution">
    <text evidence="8">The sequence shown here is derived from an EMBL/GenBank/DDBJ whole genome shotgun (WGS) entry which is preliminary data.</text>
</comment>
<evidence type="ECO:0000256" key="5">
    <source>
        <dbReference type="ARBA" id="ARBA00023136"/>
    </source>
</evidence>
<proteinExistence type="predicted"/>
<evidence type="ECO:0000256" key="2">
    <source>
        <dbReference type="ARBA" id="ARBA00022741"/>
    </source>
</evidence>
<dbReference type="GO" id="GO:0016020">
    <property type="term" value="C:membrane"/>
    <property type="evidence" value="ECO:0007669"/>
    <property type="project" value="InterPro"/>
</dbReference>
<gene>
    <name evidence="8" type="ORF">B0H16DRAFT_1464065</name>
</gene>
<accession>A0AAD7N2A4</accession>
<evidence type="ECO:0000313" key="8">
    <source>
        <dbReference type="EMBL" id="KAJ7742629.1"/>
    </source>
</evidence>
<evidence type="ECO:0000256" key="1">
    <source>
        <dbReference type="ARBA" id="ARBA00022692"/>
    </source>
</evidence>
<keyword evidence="9" id="KW-1185">Reference proteome</keyword>
<feature type="transmembrane region" description="Helical" evidence="7">
    <location>
        <begin position="139"/>
        <end position="165"/>
    </location>
</feature>
<dbReference type="SUPFAM" id="SSF90123">
    <property type="entry name" value="ABC transporter transmembrane region"/>
    <property type="match status" value="1"/>
</dbReference>
<reference evidence="8" key="1">
    <citation type="submission" date="2023-03" db="EMBL/GenBank/DDBJ databases">
        <title>Massive genome expansion in bonnet fungi (Mycena s.s.) driven by repeated elements and novel gene families across ecological guilds.</title>
        <authorList>
            <consortium name="Lawrence Berkeley National Laboratory"/>
            <person name="Harder C.B."/>
            <person name="Miyauchi S."/>
            <person name="Viragh M."/>
            <person name="Kuo A."/>
            <person name="Thoen E."/>
            <person name="Andreopoulos B."/>
            <person name="Lu D."/>
            <person name="Skrede I."/>
            <person name="Drula E."/>
            <person name="Henrissat B."/>
            <person name="Morin E."/>
            <person name="Kohler A."/>
            <person name="Barry K."/>
            <person name="LaButti K."/>
            <person name="Morin E."/>
            <person name="Salamov A."/>
            <person name="Lipzen A."/>
            <person name="Mereny Z."/>
            <person name="Hegedus B."/>
            <person name="Baldrian P."/>
            <person name="Stursova M."/>
            <person name="Weitz H."/>
            <person name="Taylor A."/>
            <person name="Grigoriev I.V."/>
            <person name="Nagy L.G."/>
            <person name="Martin F."/>
            <person name="Kauserud H."/>
        </authorList>
    </citation>
    <scope>NUCLEOTIDE SEQUENCE</scope>
    <source>
        <strain evidence="8">CBHHK182m</strain>
    </source>
</reference>
<dbReference type="EMBL" id="JARKIB010000094">
    <property type="protein sequence ID" value="KAJ7742629.1"/>
    <property type="molecule type" value="Genomic_DNA"/>
</dbReference>
<organism evidence="8 9">
    <name type="scientific">Mycena metata</name>
    <dbReference type="NCBI Taxonomy" id="1033252"/>
    <lineage>
        <taxon>Eukaryota</taxon>
        <taxon>Fungi</taxon>
        <taxon>Dikarya</taxon>
        <taxon>Basidiomycota</taxon>
        <taxon>Agaricomycotina</taxon>
        <taxon>Agaricomycetes</taxon>
        <taxon>Agaricomycetidae</taxon>
        <taxon>Agaricales</taxon>
        <taxon>Marasmiineae</taxon>
        <taxon>Mycenaceae</taxon>
        <taxon>Mycena</taxon>
    </lineage>
</organism>
<dbReference type="InterPro" id="IPR050173">
    <property type="entry name" value="ABC_transporter_C-like"/>
</dbReference>
<dbReference type="Proteomes" id="UP001215598">
    <property type="component" value="Unassembled WGS sequence"/>
</dbReference>
<feature type="region of interest" description="Disordered" evidence="6">
    <location>
        <begin position="333"/>
        <end position="364"/>
    </location>
</feature>
<keyword evidence="3" id="KW-0067">ATP-binding</keyword>
<name>A0AAD7N2A4_9AGAR</name>
<sequence length="383" mass="43144">MSYVTINIEEQEALSESIFLGSEWTKPGLLVAKIRKDQQVLDKTDQEVDTEDPVAPVADTSKPADGKLIVAEEIQLGHVGASALEMHLLAMGGKYPILFFALFLGGLFFNETFVAFRTWELGYWARQYDLFPADQVDVVFYLAALVAIVTIGTIALMAVFIYLVYGQLRASKIIHTNLMESILSAPLRLNPLYVRQRDAHFFSVLRYIPNHRWVTNDVRTIDDSLPGQFWGLGSMIVSMLIKLIVMVIYTPLFFFPGALVGLLGAWIAQIYISGQLPDRRFRVRVTDDFEVQALAHQRTPRSCAHLAWQASTRTNVGKLEQEQARIGKPALRTRSKTSRDWYTTHNDIDSAPETPGASTRPTTINRKFKDAVARYNIESSKKA</sequence>
<dbReference type="PANTHER" id="PTHR24223">
    <property type="entry name" value="ATP-BINDING CASSETTE SUB-FAMILY C"/>
    <property type="match status" value="1"/>
</dbReference>
<dbReference type="AlphaFoldDB" id="A0AAD7N2A4"/>
<evidence type="ECO:0000256" key="4">
    <source>
        <dbReference type="ARBA" id="ARBA00022989"/>
    </source>
</evidence>
<protein>
    <submittedName>
        <fullName evidence="8">Uncharacterized protein</fullName>
    </submittedName>
</protein>
<dbReference type="Gene3D" id="1.20.1560.10">
    <property type="entry name" value="ABC transporter type 1, transmembrane domain"/>
    <property type="match status" value="1"/>
</dbReference>
<dbReference type="InterPro" id="IPR036640">
    <property type="entry name" value="ABC1_TM_sf"/>
</dbReference>
<dbReference type="GO" id="GO:0005524">
    <property type="term" value="F:ATP binding"/>
    <property type="evidence" value="ECO:0007669"/>
    <property type="project" value="UniProtKB-KW"/>
</dbReference>
<keyword evidence="5 7" id="KW-0472">Membrane</keyword>
<dbReference type="GO" id="GO:0042626">
    <property type="term" value="F:ATPase-coupled transmembrane transporter activity"/>
    <property type="evidence" value="ECO:0007669"/>
    <property type="project" value="TreeGrafter"/>
</dbReference>
<evidence type="ECO:0000256" key="3">
    <source>
        <dbReference type="ARBA" id="ARBA00022840"/>
    </source>
</evidence>